<dbReference type="FunFam" id="2.40.10.10:FF:000024">
    <property type="entry name" value="Serine protease 53"/>
    <property type="match status" value="1"/>
</dbReference>
<protein>
    <recommendedName>
        <fullName evidence="8">Peptidase S1 domain-containing protein</fullName>
    </recommendedName>
</protein>
<keyword evidence="5" id="KW-1015">Disulfide bond</keyword>
<dbReference type="Proteomes" id="UP000472262">
    <property type="component" value="Unassembled WGS sequence"/>
</dbReference>
<dbReference type="InterPro" id="IPR009003">
    <property type="entry name" value="Peptidase_S1_PA"/>
</dbReference>
<evidence type="ECO:0000256" key="6">
    <source>
        <dbReference type="ARBA" id="ARBA00023180"/>
    </source>
</evidence>
<evidence type="ECO:0000259" key="8">
    <source>
        <dbReference type="PROSITE" id="PS50240"/>
    </source>
</evidence>
<accession>A0A672SUS4</accession>
<reference evidence="9" key="2">
    <citation type="submission" date="2025-09" db="UniProtKB">
        <authorList>
            <consortium name="Ensembl"/>
        </authorList>
    </citation>
    <scope>IDENTIFICATION</scope>
</reference>
<evidence type="ECO:0000313" key="9">
    <source>
        <dbReference type="Ensembl" id="ENSSGRP00000104909.1"/>
    </source>
</evidence>
<dbReference type="SUPFAM" id="SSF50494">
    <property type="entry name" value="Trypsin-like serine proteases"/>
    <property type="match status" value="1"/>
</dbReference>
<dbReference type="PANTHER" id="PTHR24253:SF144">
    <property type="entry name" value="CHYMOTRYPSIN-LIKE PROTEASE CTRL-1-RELATED"/>
    <property type="match status" value="1"/>
</dbReference>
<dbReference type="SMART" id="SM00020">
    <property type="entry name" value="Tryp_SPc"/>
    <property type="match status" value="1"/>
</dbReference>
<keyword evidence="1" id="KW-0645">Protease</keyword>
<dbReference type="PROSITE" id="PS00135">
    <property type="entry name" value="TRYPSIN_SER"/>
    <property type="match status" value="1"/>
</dbReference>
<feature type="signal peptide" evidence="7">
    <location>
        <begin position="1"/>
        <end position="19"/>
    </location>
</feature>
<dbReference type="Pfam" id="PF00089">
    <property type="entry name" value="Trypsin"/>
    <property type="match status" value="1"/>
</dbReference>
<dbReference type="PRINTS" id="PR00722">
    <property type="entry name" value="CHYMOTRYPSIN"/>
</dbReference>
<dbReference type="GO" id="GO:0004252">
    <property type="term" value="F:serine-type endopeptidase activity"/>
    <property type="evidence" value="ECO:0007669"/>
    <property type="project" value="InterPro"/>
</dbReference>
<evidence type="ECO:0000256" key="2">
    <source>
        <dbReference type="ARBA" id="ARBA00022729"/>
    </source>
</evidence>
<feature type="domain" description="Peptidase S1" evidence="8">
    <location>
        <begin position="27"/>
        <end position="261"/>
    </location>
</feature>
<feature type="chain" id="PRO_5025514038" description="Peptidase S1 domain-containing protein" evidence="7">
    <location>
        <begin position="20"/>
        <end position="303"/>
    </location>
</feature>
<dbReference type="InterPro" id="IPR043504">
    <property type="entry name" value="Peptidase_S1_PA_chymotrypsin"/>
</dbReference>
<keyword evidence="2 7" id="KW-0732">Signal</keyword>
<keyword evidence="6" id="KW-0325">Glycoprotein</keyword>
<dbReference type="Ensembl" id="ENSSGRT00000111525.1">
    <property type="protein sequence ID" value="ENSSGRP00000104909.1"/>
    <property type="gene ID" value="ENSSGRG00000051970.1"/>
</dbReference>
<evidence type="ECO:0000313" key="10">
    <source>
        <dbReference type="Proteomes" id="UP000472262"/>
    </source>
</evidence>
<dbReference type="Gene3D" id="2.40.10.10">
    <property type="entry name" value="Trypsin-like serine proteases"/>
    <property type="match status" value="1"/>
</dbReference>
<dbReference type="PROSITE" id="PS50240">
    <property type="entry name" value="TRYPSIN_DOM"/>
    <property type="match status" value="1"/>
</dbReference>
<dbReference type="PANTHER" id="PTHR24253">
    <property type="entry name" value="TRANSMEMBRANE PROTEASE SERINE"/>
    <property type="match status" value="1"/>
</dbReference>
<dbReference type="GO" id="GO:0006508">
    <property type="term" value="P:proteolysis"/>
    <property type="evidence" value="ECO:0007669"/>
    <property type="project" value="UniProtKB-KW"/>
</dbReference>
<reference evidence="9" key="1">
    <citation type="submission" date="2025-08" db="UniProtKB">
        <authorList>
            <consortium name="Ensembl"/>
        </authorList>
    </citation>
    <scope>IDENTIFICATION</scope>
</reference>
<evidence type="ECO:0000256" key="5">
    <source>
        <dbReference type="ARBA" id="ARBA00023157"/>
    </source>
</evidence>
<sequence>MWRLMCVTLALLACVKVFAHGPIYPRVAGGVNAPQGAWPWMVSVHKLNNHICGGSLITNEWVLSAAHFDVSSLRVYMGMWTQALVQPEEIMRNVRAIYTHKSYDYNTDNNDIALLWLSSPVSVNLHIKQVPLAAQGSVFPTGTSCKIIGWGKIGPKQNLPFPGILQEANVFVVDNVQCHEKLKNLRTYTRITDNMLCAGVPAGGVGPACGDSGGPLLTTDGCSQWVQSGITSSGYGCAQPNTPAVYTRVSQYQTWITDLIRIHPNQNLPQFVTLSFPCSSGSRSKIISHTDTAIHIYTSLTTY</sequence>
<dbReference type="InParanoid" id="A0A672SUS4"/>
<keyword evidence="4" id="KW-0720">Serine protease</keyword>
<dbReference type="InterPro" id="IPR001254">
    <property type="entry name" value="Trypsin_dom"/>
</dbReference>
<keyword evidence="10" id="KW-1185">Reference proteome</keyword>
<dbReference type="InterPro" id="IPR001314">
    <property type="entry name" value="Peptidase_S1A"/>
</dbReference>
<dbReference type="InterPro" id="IPR033116">
    <property type="entry name" value="TRYPSIN_SER"/>
</dbReference>
<proteinExistence type="predicted"/>
<evidence type="ECO:0000256" key="3">
    <source>
        <dbReference type="ARBA" id="ARBA00022801"/>
    </source>
</evidence>
<evidence type="ECO:0000256" key="4">
    <source>
        <dbReference type="ARBA" id="ARBA00022825"/>
    </source>
</evidence>
<keyword evidence="3" id="KW-0378">Hydrolase</keyword>
<name>A0A672SUS4_SINGR</name>
<dbReference type="CDD" id="cd00190">
    <property type="entry name" value="Tryp_SPc"/>
    <property type="match status" value="1"/>
</dbReference>
<dbReference type="AlphaFoldDB" id="A0A672SUS4"/>
<evidence type="ECO:0000256" key="1">
    <source>
        <dbReference type="ARBA" id="ARBA00022670"/>
    </source>
</evidence>
<organism evidence="9 10">
    <name type="scientific">Sinocyclocheilus grahami</name>
    <name type="common">Dianchi golden-line fish</name>
    <name type="synonym">Barbus grahami</name>
    <dbReference type="NCBI Taxonomy" id="75366"/>
    <lineage>
        <taxon>Eukaryota</taxon>
        <taxon>Metazoa</taxon>
        <taxon>Chordata</taxon>
        <taxon>Craniata</taxon>
        <taxon>Vertebrata</taxon>
        <taxon>Euteleostomi</taxon>
        <taxon>Actinopterygii</taxon>
        <taxon>Neopterygii</taxon>
        <taxon>Teleostei</taxon>
        <taxon>Ostariophysi</taxon>
        <taxon>Cypriniformes</taxon>
        <taxon>Cyprinidae</taxon>
        <taxon>Cyprininae</taxon>
        <taxon>Sinocyclocheilus</taxon>
    </lineage>
</organism>
<evidence type="ECO:0000256" key="7">
    <source>
        <dbReference type="SAM" id="SignalP"/>
    </source>
</evidence>